<dbReference type="GO" id="GO:0042026">
    <property type="term" value="P:protein refolding"/>
    <property type="evidence" value="ECO:0007669"/>
    <property type="project" value="TreeGrafter"/>
</dbReference>
<dbReference type="SUPFAM" id="SSF57938">
    <property type="entry name" value="DnaJ/Hsp40 cysteine-rich domain"/>
    <property type="match status" value="1"/>
</dbReference>
<dbReference type="FunFam" id="2.60.260.20:FF:000005">
    <property type="entry name" value="Chaperone protein dnaJ 1, mitochondrial"/>
    <property type="match status" value="1"/>
</dbReference>
<proteinExistence type="inferred from homology"/>
<dbReference type="Pfam" id="PF00684">
    <property type="entry name" value="DnaJ_CXXCXGXG"/>
    <property type="match status" value="1"/>
</dbReference>
<feature type="compositionally biased region" description="Polar residues" evidence="8">
    <location>
        <begin position="475"/>
        <end position="490"/>
    </location>
</feature>
<dbReference type="GO" id="GO:0005737">
    <property type="term" value="C:cytoplasm"/>
    <property type="evidence" value="ECO:0007669"/>
    <property type="project" value="TreeGrafter"/>
</dbReference>
<evidence type="ECO:0000256" key="1">
    <source>
        <dbReference type="ARBA" id="ARBA00022723"/>
    </source>
</evidence>
<evidence type="ECO:0000256" key="7">
    <source>
        <dbReference type="PROSITE-ProRule" id="PRU00546"/>
    </source>
</evidence>
<dbReference type="InterPro" id="IPR036869">
    <property type="entry name" value="J_dom_sf"/>
</dbReference>
<dbReference type="Pfam" id="PF00226">
    <property type="entry name" value="DnaJ"/>
    <property type="match status" value="1"/>
</dbReference>
<evidence type="ECO:0000313" key="11">
    <source>
        <dbReference type="EMBL" id="THH18100.1"/>
    </source>
</evidence>
<evidence type="ECO:0000256" key="4">
    <source>
        <dbReference type="ARBA" id="ARBA00022833"/>
    </source>
</evidence>
<dbReference type="GO" id="GO:0009408">
    <property type="term" value="P:response to heat"/>
    <property type="evidence" value="ECO:0007669"/>
    <property type="project" value="InterPro"/>
</dbReference>
<dbReference type="Pfam" id="PF01556">
    <property type="entry name" value="DnaJ_C"/>
    <property type="match status" value="1"/>
</dbReference>
<dbReference type="InterPro" id="IPR001305">
    <property type="entry name" value="HSP_DnaJ_Cys-rich_dom"/>
</dbReference>
<keyword evidence="1 7" id="KW-0479">Metal-binding</keyword>
<dbReference type="SUPFAM" id="SSF46565">
    <property type="entry name" value="Chaperone J-domain"/>
    <property type="match status" value="1"/>
</dbReference>
<comment type="caution">
    <text evidence="11">The sequence shown here is derived from an EMBL/GenBank/DDBJ whole genome shotgun (WGS) entry which is preliminary data.</text>
</comment>
<dbReference type="PROSITE" id="PS50076">
    <property type="entry name" value="DNAJ_2"/>
    <property type="match status" value="1"/>
</dbReference>
<feature type="region of interest" description="Disordered" evidence="8">
    <location>
        <begin position="434"/>
        <end position="515"/>
    </location>
</feature>
<evidence type="ECO:0000256" key="2">
    <source>
        <dbReference type="ARBA" id="ARBA00022737"/>
    </source>
</evidence>
<dbReference type="Gene3D" id="2.60.260.20">
    <property type="entry name" value="Urease metallochaperone UreE, N-terminal domain"/>
    <property type="match status" value="2"/>
</dbReference>
<evidence type="ECO:0000256" key="8">
    <source>
        <dbReference type="SAM" id="MobiDB-lite"/>
    </source>
</evidence>
<dbReference type="InterPro" id="IPR008971">
    <property type="entry name" value="HSP40/DnaJ_pept-bd"/>
</dbReference>
<dbReference type="EMBL" id="SGPL01000087">
    <property type="protein sequence ID" value="THH18100.1"/>
    <property type="molecule type" value="Genomic_DNA"/>
</dbReference>
<dbReference type="InterPro" id="IPR036410">
    <property type="entry name" value="HSP_DnaJ_Cys-rich_dom_sf"/>
</dbReference>
<dbReference type="GO" id="GO:0031072">
    <property type="term" value="F:heat shock protein binding"/>
    <property type="evidence" value="ECO:0007669"/>
    <property type="project" value="InterPro"/>
</dbReference>
<dbReference type="InterPro" id="IPR001623">
    <property type="entry name" value="DnaJ_domain"/>
</dbReference>
<dbReference type="Proteomes" id="UP000310158">
    <property type="component" value="Unassembled WGS sequence"/>
</dbReference>
<sequence length="515" mass="55153">MSSRLSSQGISSFISFYSYARAIPGKPLASRRALCLQVGQPHSRRLRDPHSALGKRHFHASTPSCAPKNPYEVLGVKKDASPAEIKKVYFSLARKYHPDTNPDKNAQTKFVEIQEAYDTLKDEKKRAAYDQYGAASQQPGFDPNTFGRNPFEGAGGFSGFHDFGATFGGERGQSDLFEQLFGAFGGRARARGSPFQGNTRGEDIEASVGVSFLDAAKGTSRTVNVSPVINCSTCSGSGLKSGAKRTTCQSCGGTGTVTYVIDSGFQMASTCHTCQGTGTTVPRGSQCPACAGVGKVRERKSVKVDIPAGVEDGMTIRVPNAGDAPVAGKGPAGDLLVRVNVAASKTFRRQGTNLYHDARIPFHVALLGGRARVPTLDGDVDVRLPGGTQQGEEMRLKDRGLPQVFSGEKGDLFIKFTIQLPRSLTKRQREILQEYADDVEGRSPGPTKRSSPEESNTSPSSGQASQTAAGDDNGRASSTPPSSHSVGDGQQNEEKVDDHDQDRDEREEKKRRATA</sequence>
<dbReference type="PRINTS" id="PR00625">
    <property type="entry name" value="JDOMAIN"/>
</dbReference>
<evidence type="ECO:0000256" key="3">
    <source>
        <dbReference type="ARBA" id="ARBA00022771"/>
    </source>
</evidence>
<accession>A0A4S4M5N1</accession>
<dbReference type="CDD" id="cd10719">
    <property type="entry name" value="DnaJ_zf"/>
    <property type="match status" value="1"/>
</dbReference>
<dbReference type="SMART" id="SM00271">
    <property type="entry name" value="DnaJ"/>
    <property type="match status" value="1"/>
</dbReference>
<dbReference type="FunFam" id="2.10.230.10:FF:000001">
    <property type="entry name" value="DnaJ subfamily A member 2"/>
    <property type="match status" value="1"/>
</dbReference>
<keyword evidence="3 7" id="KW-0863">Zinc-finger</keyword>
<reference evidence="11 12" key="1">
    <citation type="submission" date="2019-02" db="EMBL/GenBank/DDBJ databases">
        <title>Genome sequencing of the rare red list fungi Bondarzewia mesenterica.</title>
        <authorList>
            <person name="Buettner E."/>
            <person name="Kellner H."/>
        </authorList>
    </citation>
    <scope>NUCLEOTIDE SEQUENCE [LARGE SCALE GENOMIC DNA]</scope>
    <source>
        <strain evidence="11 12">DSM 108281</strain>
    </source>
</reference>
<dbReference type="GO" id="GO:0008270">
    <property type="term" value="F:zinc ion binding"/>
    <property type="evidence" value="ECO:0007669"/>
    <property type="project" value="UniProtKB-KW"/>
</dbReference>
<keyword evidence="2" id="KW-0677">Repeat</keyword>
<feature type="domain" description="CR-type" evidence="10">
    <location>
        <begin position="218"/>
        <end position="299"/>
    </location>
</feature>
<dbReference type="OrthoDB" id="10256793at2759"/>
<dbReference type="CDD" id="cd10747">
    <property type="entry name" value="DnaJ_C"/>
    <property type="match status" value="1"/>
</dbReference>
<dbReference type="GO" id="GO:0051082">
    <property type="term" value="F:unfolded protein binding"/>
    <property type="evidence" value="ECO:0007669"/>
    <property type="project" value="InterPro"/>
</dbReference>
<dbReference type="InterPro" id="IPR002939">
    <property type="entry name" value="DnaJ_C"/>
</dbReference>
<gene>
    <name evidence="11" type="ORF">EW146_g2824</name>
</gene>
<dbReference type="SUPFAM" id="SSF49493">
    <property type="entry name" value="HSP40/DnaJ peptide-binding domain"/>
    <property type="match status" value="2"/>
</dbReference>
<dbReference type="CDD" id="cd06257">
    <property type="entry name" value="DnaJ"/>
    <property type="match status" value="1"/>
</dbReference>
<dbReference type="Gene3D" id="1.10.287.110">
    <property type="entry name" value="DnaJ domain"/>
    <property type="match status" value="1"/>
</dbReference>
<dbReference type="PANTHER" id="PTHR43096">
    <property type="entry name" value="DNAJ HOMOLOG 1, MITOCHONDRIAL-RELATED"/>
    <property type="match status" value="1"/>
</dbReference>
<dbReference type="HAMAP" id="MF_01152">
    <property type="entry name" value="DnaJ"/>
    <property type="match status" value="1"/>
</dbReference>
<feature type="domain" description="J" evidence="9">
    <location>
        <begin position="69"/>
        <end position="133"/>
    </location>
</feature>
<dbReference type="NCBIfam" id="NF008035">
    <property type="entry name" value="PRK10767.1"/>
    <property type="match status" value="1"/>
</dbReference>
<evidence type="ECO:0000256" key="5">
    <source>
        <dbReference type="ARBA" id="ARBA00023186"/>
    </source>
</evidence>
<feature type="zinc finger region" description="CR-type" evidence="7">
    <location>
        <begin position="218"/>
        <end position="299"/>
    </location>
</feature>
<name>A0A4S4M5N1_9AGAM</name>
<keyword evidence="5" id="KW-0143">Chaperone</keyword>
<evidence type="ECO:0000259" key="9">
    <source>
        <dbReference type="PROSITE" id="PS50076"/>
    </source>
</evidence>
<keyword evidence="4 7" id="KW-0862">Zinc</keyword>
<keyword evidence="12" id="KW-1185">Reference proteome</keyword>
<dbReference type="GO" id="GO:0005524">
    <property type="term" value="F:ATP binding"/>
    <property type="evidence" value="ECO:0007669"/>
    <property type="project" value="InterPro"/>
</dbReference>
<organism evidence="11 12">
    <name type="scientific">Bondarzewia mesenterica</name>
    <dbReference type="NCBI Taxonomy" id="1095465"/>
    <lineage>
        <taxon>Eukaryota</taxon>
        <taxon>Fungi</taxon>
        <taxon>Dikarya</taxon>
        <taxon>Basidiomycota</taxon>
        <taxon>Agaricomycotina</taxon>
        <taxon>Agaricomycetes</taxon>
        <taxon>Russulales</taxon>
        <taxon>Bondarzewiaceae</taxon>
        <taxon>Bondarzewia</taxon>
    </lineage>
</organism>
<protein>
    <recommendedName>
        <fullName evidence="6">DnaJ homolog 1, mitochondrial</fullName>
    </recommendedName>
</protein>
<evidence type="ECO:0000259" key="10">
    <source>
        <dbReference type="PROSITE" id="PS51188"/>
    </source>
</evidence>
<dbReference type="PROSITE" id="PS51188">
    <property type="entry name" value="ZF_CR"/>
    <property type="match status" value="1"/>
</dbReference>
<dbReference type="InterPro" id="IPR012724">
    <property type="entry name" value="DnaJ"/>
</dbReference>
<dbReference type="InterPro" id="IPR018253">
    <property type="entry name" value="DnaJ_domain_CS"/>
</dbReference>
<dbReference type="PANTHER" id="PTHR43096:SF52">
    <property type="entry name" value="DNAJ HOMOLOG 1, MITOCHONDRIAL-RELATED"/>
    <property type="match status" value="1"/>
</dbReference>
<dbReference type="Gene3D" id="2.10.230.10">
    <property type="entry name" value="Heat shock protein DnaJ, cysteine-rich domain"/>
    <property type="match status" value="1"/>
</dbReference>
<feature type="compositionally biased region" description="Basic and acidic residues" evidence="8">
    <location>
        <begin position="492"/>
        <end position="515"/>
    </location>
</feature>
<evidence type="ECO:0000313" key="12">
    <source>
        <dbReference type="Proteomes" id="UP000310158"/>
    </source>
</evidence>
<dbReference type="PROSITE" id="PS00636">
    <property type="entry name" value="DNAJ_1"/>
    <property type="match status" value="1"/>
</dbReference>
<evidence type="ECO:0000256" key="6">
    <source>
        <dbReference type="ARBA" id="ARBA00072890"/>
    </source>
</evidence>
<dbReference type="AlphaFoldDB" id="A0A4S4M5N1"/>